<dbReference type="Pfam" id="PF00083">
    <property type="entry name" value="Sugar_tr"/>
    <property type="match status" value="1"/>
</dbReference>
<feature type="transmembrane region" description="Helical" evidence="6">
    <location>
        <begin position="596"/>
        <end position="613"/>
    </location>
</feature>
<feature type="transmembrane region" description="Helical" evidence="6">
    <location>
        <begin position="564"/>
        <end position="584"/>
    </location>
</feature>
<evidence type="ECO:0000313" key="8">
    <source>
        <dbReference type="EMBL" id="RZF43654.1"/>
    </source>
</evidence>
<feature type="transmembrane region" description="Helical" evidence="6">
    <location>
        <begin position="277"/>
        <end position="297"/>
    </location>
</feature>
<evidence type="ECO:0000313" key="9">
    <source>
        <dbReference type="Proteomes" id="UP000291343"/>
    </source>
</evidence>
<dbReference type="PANTHER" id="PTHR24064">
    <property type="entry name" value="SOLUTE CARRIER FAMILY 22 MEMBER"/>
    <property type="match status" value="1"/>
</dbReference>
<name>A0A482XCS7_LAOST</name>
<reference evidence="8 9" key="1">
    <citation type="journal article" date="2017" name="Gigascience">
        <title>Genome sequence of the small brown planthopper, Laodelphax striatellus.</title>
        <authorList>
            <person name="Zhu J."/>
            <person name="Jiang F."/>
            <person name="Wang X."/>
            <person name="Yang P."/>
            <person name="Bao Y."/>
            <person name="Zhao W."/>
            <person name="Wang W."/>
            <person name="Lu H."/>
            <person name="Wang Q."/>
            <person name="Cui N."/>
            <person name="Li J."/>
            <person name="Chen X."/>
            <person name="Luo L."/>
            <person name="Yu J."/>
            <person name="Kang L."/>
            <person name="Cui F."/>
        </authorList>
    </citation>
    <scope>NUCLEOTIDE SEQUENCE [LARGE SCALE GENOMIC DNA]</scope>
    <source>
        <strain evidence="8">Lst14</strain>
    </source>
</reference>
<dbReference type="InterPro" id="IPR036259">
    <property type="entry name" value="MFS_trans_sf"/>
</dbReference>
<keyword evidence="2 6" id="KW-0812">Transmembrane</keyword>
<dbReference type="InterPro" id="IPR005829">
    <property type="entry name" value="Sugar_transporter_CS"/>
</dbReference>
<keyword evidence="3 6" id="KW-1133">Transmembrane helix</keyword>
<sequence>MCDEELIDMASTSLLDSNCDLCGTGNRVRCTHNKLKKARIQGAGTSGSVRSPIIVIGGRTSMVDDDDDDVVDDSDDIEDIMTPPVSGAGGGDKHAEKSQEAAAVVHPSDPISQSIGEFGRWQFLLTFLLSLVNFPCTFHIFAPTFEGAQRDFWCARPDGLSMPVDQWKNVSGIFDLDKDGNAVYDPCKVKDVSWLKNNLNETVITYSNDSVSWKTCQEWEYNMADFGKTIISEWNLVCENQQLSNIAEMMFLLGVAVGGLASGFFSDRLGRKNTLMVSLLLQIILGLSIAFVPWLSLYLVLRALLGFVCVSVVFSGFVLCMELVGGKWLTISGVSYLFPLPLAYIVISGIAYFIRDWRNLQVAITVPAIPFLLLWWVLPESPRWLLTMGRVEETMNVLKEAAQVNRIELPPDTHKILSRSISKVEMSESPKIGFGDLFRTPRIRKISLVLYIVWFTVYLIYYGVVLNLSSLGGNIYINSIISGAVEFPAIAISILFLLKMGRRWPLCLTVIGAGISCLLTIPVPKDFHWLKITFAMAAKFCISSSNVVMPVYTAELFPTVMRNLGVGSSNVPAGVALMLVPYLWNLADMNTNMPMGVLGFFGIIGGASVLLLPDTENLADTLNDIE</sequence>
<feature type="transmembrane region" description="Helical" evidence="6">
    <location>
        <begin position="303"/>
        <end position="324"/>
    </location>
</feature>
<dbReference type="InParanoid" id="A0A482XCS7"/>
<dbReference type="AlphaFoldDB" id="A0A482XCS7"/>
<dbReference type="InterPro" id="IPR005828">
    <property type="entry name" value="MFS_sugar_transport-like"/>
</dbReference>
<organism evidence="8 9">
    <name type="scientific">Laodelphax striatellus</name>
    <name type="common">Small brown planthopper</name>
    <name type="synonym">Delphax striatella</name>
    <dbReference type="NCBI Taxonomy" id="195883"/>
    <lineage>
        <taxon>Eukaryota</taxon>
        <taxon>Metazoa</taxon>
        <taxon>Ecdysozoa</taxon>
        <taxon>Arthropoda</taxon>
        <taxon>Hexapoda</taxon>
        <taxon>Insecta</taxon>
        <taxon>Pterygota</taxon>
        <taxon>Neoptera</taxon>
        <taxon>Paraneoptera</taxon>
        <taxon>Hemiptera</taxon>
        <taxon>Auchenorrhyncha</taxon>
        <taxon>Fulgoroidea</taxon>
        <taxon>Delphacidae</taxon>
        <taxon>Criomorphinae</taxon>
        <taxon>Laodelphax</taxon>
    </lineage>
</organism>
<dbReference type="SMR" id="A0A482XCS7"/>
<proteinExistence type="predicted"/>
<comment type="subcellular location">
    <subcellularLocation>
        <location evidence="1">Membrane</location>
        <topology evidence="1">Multi-pass membrane protein</topology>
    </subcellularLocation>
</comment>
<keyword evidence="4 6" id="KW-0472">Membrane</keyword>
<dbReference type="PROSITE" id="PS50850">
    <property type="entry name" value="MFS"/>
    <property type="match status" value="1"/>
</dbReference>
<evidence type="ECO:0000259" key="7">
    <source>
        <dbReference type="PROSITE" id="PS50850"/>
    </source>
</evidence>
<evidence type="ECO:0000256" key="2">
    <source>
        <dbReference type="ARBA" id="ARBA00022692"/>
    </source>
</evidence>
<feature type="domain" description="Major facilitator superfamily (MFS) profile" evidence="7">
    <location>
        <begin position="186"/>
        <end position="617"/>
    </location>
</feature>
<dbReference type="SUPFAM" id="SSF103473">
    <property type="entry name" value="MFS general substrate transporter"/>
    <property type="match status" value="1"/>
</dbReference>
<feature type="transmembrane region" description="Helical" evidence="6">
    <location>
        <begin position="448"/>
        <end position="469"/>
    </location>
</feature>
<evidence type="ECO:0000256" key="6">
    <source>
        <dbReference type="SAM" id="Phobius"/>
    </source>
</evidence>
<dbReference type="PROSITE" id="PS00216">
    <property type="entry name" value="SUGAR_TRANSPORT_1"/>
    <property type="match status" value="1"/>
</dbReference>
<dbReference type="EMBL" id="QKKF02012532">
    <property type="protein sequence ID" value="RZF43654.1"/>
    <property type="molecule type" value="Genomic_DNA"/>
</dbReference>
<dbReference type="STRING" id="195883.A0A482XCS7"/>
<feature type="transmembrane region" description="Helical" evidence="6">
    <location>
        <begin position="360"/>
        <end position="378"/>
    </location>
</feature>
<feature type="region of interest" description="Disordered" evidence="5">
    <location>
        <begin position="75"/>
        <end position="97"/>
    </location>
</feature>
<keyword evidence="9" id="KW-1185">Reference proteome</keyword>
<dbReference type="OrthoDB" id="3936150at2759"/>
<dbReference type="Gene3D" id="1.20.1250.20">
    <property type="entry name" value="MFS general substrate transporter like domains"/>
    <property type="match status" value="1"/>
</dbReference>
<dbReference type="GO" id="GO:0016020">
    <property type="term" value="C:membrane"/>
    <property type="evidence" value="ECO:0007669"/>
    <property type="project" value="UniProtKB-SubCell"/>
</dbReference>
<feature type="transmembrane region" description="Helical" evidence="6">
    <location>
        <begin position="246"/>
        <end position="265"/>
    </location>
</feature>
<gene>
    <name evidence="8" type="ORF">LSTR_LSTR009251</name>
</gene>
<evidence type="ECO:0000256" key="1">
    <source>
        <dbReference type="ARBA" id="ARBA00004141"/>
    </source>
</evidence>
<evidence type="ECO:0000256" key="4">
    <source>
        <dbReference type="ARBA" id="ARBA00023136"/>
    </source>
</evidence>
<dbReference type="InterPro" id="IPR020846">
    <property type="entry name" value="MFS_dom"/>
</dbReference>
<feature type="transmembrane region" description="Helical" evidence="6">
    <location>
        <begin position="505"/>
        <end position="523"/>
    </location>
</feature>
<dbReference type="GO" id="GO:0022857">
    <property type="term" value="F:transmembrane transporter activity"/>
    <property type="evidence" value="ECO:0007669"/>
    <property type="project" value="InterPro"/>
</dbReference>
<dbReference type="CDD" id="cd17317">
    <property type="entry name" value="MFS_SLC22"/>
    <property type="match status" value="1"/>
</dbReference>
<dbReference type="Proteomes" id="UP000291343">
    <property type="component" value="Unassembled WGS sequence"/>
</dbReference>
<comment type="caution">
    <text evidence="8">The sequence shown here is derived from an EMBL/GenBank/DDBJ whole genome shotgun (WGS) entry which is preliminary data.</text>
</comment>
<protein>
    <recommendedName>
        <fullName evidence="7">Major facilitator superfamily (MFS) profile domain-containing protein</fullName>
    </recommendedName>
</protein>
<feature type="transmembrane region" description="Helical" evidence="6">
    <location>
        <begin position="475"/>
        <end position="498"/>
    </location>
</feature>
<accession>A0A482XCS7</accession>
<feature type="transmembrane region" description="Helical" evidence="6">
    <location>
        <begin position="336"/>
        <end position="354"/>
    </location>
</feature>
<evidence type="ECO:0000256" key="5">
    <source>
        <dbReference type="SAM" id="MobiDB-lite"/>
    </source>
</evidence>
<evidence type="ECO:0000256" key="3">
    <source>
        <dbReference type="ARBA" id="ARBA00022989"/>
    </source>
</evidence>